<dbReference type="Pfam" id="PF13280">
    <property type="entry name" value="WYL"/>
    <property type="match status" value="2"/>
</dbReference>
<dbReference type="InterPro" id="IPR057727">
    <property type="entry name" value="WCX_dom"/>
</dbReference>
<reference evidence="4 5" key="1">
    <citation type="submission" date="2020-03" db="EMBL/GenBank/DDBJ databases">
        <title>Sequencing the genomes of 1000 actinobacteria strains.</title>
        <authorList>
            <person name="Klenk H.-P."/>
        </authorList>
    </citation>
    <scope>NUCLEOTIDE SEQUENCE [LARGE SCALE GENOMIC DNA]</scope>
    <source>
        <strain evidence="4 5">DSM 16403</strain>
    </source>
</reference>
<gene>
    <name evidence="4" type="ORF">BJ994_001446</name>
</gene>
<dbReference type="EMBL" id="JAATJL010000001">
    <property type="protein sequence ID" value="NJC22370.1"/>
    <property type="molecule type" value="Genomic_DNA"/>
</dbReference>
<dbReference type="GO" id="GO:0000502">
    <property type="term" value="C:proteasome complex"/>
    <property type="evidence" value="ECO:0007669"/>
    <property type="project" value="UniProtKB-KW"/>
</dbReference>
<dbReference type="PROSITE" id="PS52050">
    <property type="entry name" value="WYL"/>
    <property type="match status" value="2"/>
</dbReference>
<evidence type="ECO:0000259" key="3">
    <source>
        <dbReference type="Pfam" id="PF25583"/>
    </source>
</evidence>
<evidence type="ECO:0000259" key="2">
    <source>
        <dbReference type="Pfam" id="PF19187"/>
    </source>
</evidence>
<dbReference type="Pfam" id="PF19187">
    <property type="entry name" value="HTH_PafC"/>
    <property type="match status" value="1"/>
</dbReference>
<dbReference type="PANTHER" id="PTHR34580:SF1">
    <property type="entry name" value="PROTEIN PAFC"/>
    <property type="match status" value="1"/>
</dbReference>
<feature type="domain" description="WYL" evidence="1">
    <location>
        <begin position="152"/>
        <end position="215"/>
    </location>
</feature>
<feature type="domain" description="WYL" evidence="1">
    <location>
        <begin position="485"/>
        <end position="552"/>
    </location>
</feature>
<keyword evidence="5" id="KW-1185">Reference proteome</keyword>
<sequence length="661" mass="72480">MSAKRTERLLTLVMLLLSGRRGWTKEELFREVEQYAQAPTTAAREKLFDRDKATLREQGIPVESFTDDPFFDSDNANVRYRIDAEDYRLPGMSFTPAESAALTVAAGMWDEASLGSAASRALRKLRGRGVDTGGTAALPVAARIQTNEPFWDLLWRATTGRRGVRFSYRAASTGDERVRTVQPWGMGSRFGHWYLVGFDVDRQAERWFRLTRITSEPTFVEGTYEAPADFSMARSLASLDTASPPAIAAVDIRPGTSQILRARPGATIMEGPEGWQRVTYSFSDQAAASGEVASLGPNARAMAPPLLVNDVRGRLAGALEALIQEPPSFILSARPAATGSSPGASTEDRLLRLLDLVPYFLGKPGVDVATAARDFKISETQLLRDLELLFVSGPRYYPDGLIDIHLEDGRIHVSDPQELSEPIRFGLDEVCALLVGLETLSALPGLPERSAVVSARNKLREATGEIGRPDRSIATLLTEDSVAPTLKLIRTAMDQQRQLRLSYVVAARDEITDRFVEPLRTFLQDDVWYLDAWCHSAQGRRHFRLDRIGSARLTDRPATIGPQHDDGATRLFDPSEADETVVLILAPHARWIAQRYAAQHTAELPDGRLAVEIRVAATGWLPGLIASLGGDCVVAAPDAVRWAAVAFTETALESYTGPGEA</sequence>
<evidence type="ECO:0000313" key="5">
    <source>
        <dbReference type="Proteomes" id="UP000547458"/>
    </source>
</evidence>
<evidence type="ECO:0000259" key="1">
    <source>
        <dbReference type="Pfam" id="PF13280"/>
    </source>
</evidence>
<evidence type="ECO:0000313" key="4">
    <source>
        <dbReference type="EMBL" id="NJC22370.1"/>
    </source>
</evidence>
<comment type="caution">
    <text evidence="4">The sequence shown here is derived from an EMBL/GenBank/DDBJ whole genome shotgun (WGS) entry which is preliminary data.</text>
</comment>
<protein>
    <submittedName>
        <fullName evidence="4">Proteasome accessory factor C</fullName>
    </submittedName>
</protein>
<organism evidence="4 5">
    <name type="scientific">Arthrobacter pigmenti</name>
    <dbReference type="NCBI Taxonomy" id="271432"/>
    <lineage>
        <taxon>Bacteria</taxon>
        <taxon>Bacillati</taxon>
        <taxon>Actinomycetota</taxon>
        <taxon>Actinomycetes</taxon>
        <taxon>Micrococcales</taxon>
        <taxon>Micrococcaceae</taxon>
        <taxon>Arthrobacter</taxon>
    </lineage>
</organism>
<dbReference type="InterPro" id="IPR026881">
    <property type="entry name" value="WYL_dom"/>
</dbReference>
<dbReference type="PANTHER" id="PTHR34580">
    <property type="match status" value="1"/>
</dbReference>
<feature type="domain" description="WCX" evidence="3">
    <location>
        <begin position="579"/>
        <end position="641"/>
    </location>
</feature>
<dbReference type="Proteomes" id="UP000547458">
    <property type="component" value="Unassembled WGS sequence"/>
</dbReference>
<feature type="domain" description="PafC HTH" evidence="2">
    <location>
        <begin position="348"/>
        <end position="461"/>
    </location>
</feature>
<dbReference type="RefSeq" id="WP_167992927.1">
    <property type="nucleotide sequence ID" value="NZ_JAATJL010000001.1"/>
</dbReference>
<dbReference type="AlphaFoldDB" id="A0A846RL21"/>
<proteinExistence type="predicted"/>
<dbReference type="Pfam" id="PF25583">
    <property type="entry name" value="WCX"/>
    <property type="match status" value="2"/>
</dbReference>
<keyword evidence="4" id="KW-0647">Proteasome</keyword>
<accession>A0A846RL21</accession>
<name>A0A846RL21_9MICC</name>
<feature type="domain" description="WCX" evidence="3">
    <location>
        <begin position="248"/>
        <end position="319"/>
    </location>
</feature>
<dbReference type="InterPro" id="IPR043839">
    <property type="entry name" value="PafC_HTH"/>
</dbReference>
<dbReference type="InterPro" id="IPR051534">
    <property type="entry name" value="CBASS_pafABC_assoc_protein"/>
</dbReference>